<reference evidence="6" key="2">
    <citation type="submission" date="2021-04" db="EMBL/GenBank/DDBJ databases">
        <authorList>
            <person name="Gilroy R."/>
        </authorList>
    </citation>
    <scope>NUCLEOTIDE SEQUENCE</scope>
    <source>
        <strain evidence="6">CHK130-7132</strain>
    </source>
</reference>
<evidence type="ECO:0000313" key="7">
    <source>
        <dbReference type="Proteomes" id="UP000823854"/>
    </source>
</evidence>
<keyword evidence="2" id="KW-0624">Polysaccharide degradation</keyword>
<dbReference type="GO" id="GO:0005576">
    <property type="term" value="C:extracellular region"/>
    <property type="evidence" value="ECO:0007669"/>
    <property type="project" value="UniProtKB-SubCell"/>
</dbReference>
<organism evidence="6 7">
    <name type="scientific">Candidatus Brachybacterium intestinipullorum</name>
    <dbReference type="NCBI Taxonomy" id="2838512"/>
    <lineage>
        <taxon>Bacteria</taxon>
        <taxon>Bacillati</taxon>
        <taxon>Actinomycetota</taxon>
        <taxon>Actinomycetes</taxon>
        <taxon>Micrococcales</taxon>
        <taxon>Dermabacteraceae</taxon>
        <taxon>Brachybacterium</taxon>
    </lineage>
</organism>
<feature type="region of interest" description="Disordered" evidence="3">
    <location>
        <begin position="52"/>
        <end position="76"/>
    </location>
</feature>
<dbReference type="InterPro" id="IPR011050">
    <property type="entry name" value="Pectin_lyase_fold/virulence"/>
</dbReference>
<name>A0A9D2Q1I3_9MICO</name>
<keyword evidence="1 2" id="KW-0456">Lyase</keyword>
<dbReference type="Pfam" id="PF00544">
    <property type="entry name" value="Pectate_lyase_4"/>
    <property type="match status" value="1"/>
</dbReference>
<dbReference type="AlphaFoldDB" id="A0A9D2Q1I3"/>
<keyword evidence="4" id="KW-0732">Signal</keyword>
<dbReference type="Proteomes" id="UP000823854">
    <property type="component" value="Unassembled WGS sequence"/>
</dbReference>
<evidence type="ECO:0000256" key="3">
    <source>
        <dbReference type="SAM" id="MobiDB-lite"/>
    </source>
</evidence>
<dbReference type="Gene3D" id="2.160.20.10">
    <property type="entry name" value="Single-stranded right-handed beta-helix, Pectin lyase-like"/>
    <property type="match status" value="1"/>
</dbReference>
<evidence type="ECO:0000256" key="4">
    <source>
        <dbReference type="SAM" id="SignalP"/>
    </source>
</evidence>
<keyword evidence="2" id="KW-0964">Secreted</keyword>
<protein>
    <submittedName>
        <fullName evidence="6">Polysaccharide lyase family 1 protein</fullName>
    </submittedName>
</protein>
<dbReference type="InterPro" id="IPR002022">
    <property type="entry name" value="Pec_lyase"/>
</dbReference>
<dbReference type="GO" id="GO:0000272">
    <property type="term" value="P:polysaccharide catabolic process"/>
    <property type="evidence" value="ECO:0007669"/>
    <property type="project" value="UniProtKB-KW"/>
</dbReference>
<evidence type="ECO:0000259" key="5">
    <source>
        <dbReference type="SMART" id="SM00656"/>
    </source>
</evidence>
<dbReference type="SMART" id="SM00656">
    <property type="entry name" value="Amb_all"/>
    <property type="match status" value="1"/>
</dbReference>
<sequence length="468" mass="49786">MTHTRLTPAPVRSLARAVAATAAVLALVGPAAALAAPDRPADSSRAPAITDAQVLPEEDGWASAEGGTTGGAAATPDHVYDVSTRSELIAALDDAGDAPSIVRVHGDVPMNADATGAPITCEEIAEGTGYDLESYLEAYDPGTWGTDRVPEGEQEDARRAAALKQRDLIQIDVPSNTTIIGASEGAGLTGASLSIRGVDNVIVRNLVLADTYDCFPSWDPTDGAEGNWNSEYDSVRIVDSSTHVWIDHNAFTDEPMTDDQLPEHFGRIYQRHDGALDVTNGSDLVTVSWNTFRDHDKLTLVGSTDDPDRGDPGKLRVTFHHNLYEGVGQRAPRVRFGQVDVYNNSYVIQQEQTVGYGYSVGVGFGSHLRVEANAFDTGAVAEAGDLISVLNGTEIAAAGNLVDRRLVDLREAYNQGRPAAEQLDEDTSWDPTLRRCLDSVPRVAGAVDAWAGPRFGPAPGRVGADCRA</sequence>
<dbReference type="InterPro" id="IPR045032">
    <property type="entry name" value="PEL"/>
</dbReference>
<comment type="similarity">
    <text evidence="2">Belongs to the polysaccharide lyase 1 family.</text>
</comment>
<feature type="compositionally biased region" description="Low complexity" evidence="3">
    <location>
        <begin position="61"/>
        <end position="75"/>
    </location>
</feature>
<feature type="signal peptide" evidence="4">
    <location>
        <begin position="1"/>
        <end position="35"/>
    </location>
</feature>
<dbReference type="PANTHER" id="PTHR31683">
    <property type="entry name" value="PECTATE LYASE 18-RELATED"/>
    <property type="match status" value="1"/>
</dbReference>
<proteinExistence type="inferred from homology"/>
<comment type="subcellular location">
    <subcellularLocation>
        <location evidence="2">Secreted</location>
    </subcellularLocation>
</comment>
<dbReference type="GO" id="GO:0030570">
    <property type="term" value="F:pectate lyase activity"/>
    <property type="evidence" value="ECO:0007669"/>
    <property type="project" value="InterPro"/>
</dbReference>
<dbReference type="InterPro" id="IPR012334">
    <property type="entry name" value="Pectin_lyas_fold"/>
</dbReference>
<feature type="chain" id="PRO_5038365441" evidence="4">
    <location>
        <begin position="36"/>
        <end position="468"/>
    </location>
</feature>
<keyword evidence="2" id="KW-0119">Carbohydrate metabolism</keyword>
<dbReference type="SUPFAM" id="SSF51126">
    <property type="entry name" value="Pectin lyase-like"/>
    <property type="match status" value="1"/>
</dbReference>
<feature type="domain" description="Pectate lyase" evidence="5">
    <location>
        <begin position="138"/>
        <end position="381"/>
    </location>
</feature>
<reference evidence="6" key="1">
    <citation type="journal article" date="2021" name="PeerJ">
        <title>Extensive microbial diversity within the chicken gut microbiome revealed by metagenomics and culture.</title>
        <authorList>
            <person name="Gilroy R."/>
            <person name="Ravi A."/>
            <person name="Getino M."/>
            <person name="Pursley I."/>
            <person name="Horton D.L."/>
            <person name="Alikhan N.F."/>
            <person name="Baker D."/>
            <person name="Gharbi K."/>
            <person name="Hall N."/>
            <person name="Watson M."/>
            <person name="Adriaenssens E.M."/>
            <person name="Foster-Nyarko E."/>
            <person name="Jarju S."/>
            <person name="Secka A."/>
            <person name="Antonio M."/>
            <person name="Oren A."/>
            <person name="Chaudhuri R.R."/>
            <person name="La Ragione R."/>
            <person name="Hildebrand F."/>
            <person name="Pallen M.J."/>
        </authorList>
    </citation>
    <scope>NUCLEOTIDE SEQUENCE</scope>
    <source>
        <strain evidence="6">CHK130-7132</strain>
    </source>
</reference>
<dbReference type="EMBL" id="DWWC01000226">
    <property type="protein sequence ID" value="HJC70178.1"/>
    <property type="molecule type" value="Genomic_DNA"/>
</dbReference>
<accession>A0A9D2Q1I3</accession>
<comment type="caution">
    <text evidence="6">The sequence shown here is derived from an EMBL/GenBank/DDBJ whole genome shotgun (WGS) entry which is preliminary data.</text>
</comment>
<evidence type="ECO:0000256" key="1">
    <source>
        <dbReference type="ARBA" id="ARBA00023239"/>
    </source>
</evidence>
<gene>
    <name evidence="6" type="ORF">H9932_10990</name>
</gene>
<dbReference type="PANTHER" id="PTHR31683:SF18">
    <property type="entry name" value="PECTATE LYASE 21-RELATED"/>
    <property type="match status" value="1"/>
</dbReference>
<evidence type="ECO:0000313" key="6">
    <source>
        <dbReference type="EMBL" id="HJC70178.1"/>
    </source>
</evidence>
<evidence type="ECO:0000256" key="2">
    <source>
        <dbReference type="RuleBase" id="RU361173"/>
    </source>
</evidence>